<protein>
    <recommendedName>
        <fullName evidence="3">Methyltransferase domain-containing protein</fullName>
    </recommendedName>
</protein>
<accession>A0A9Q5JFN4</accession>
<dbReference type="PANTHER" id="PTHR44942">
    <property type="entry name" value="METHYLTRANSF_11 DOMAIN-CONTAINING PROTEIN"/>
    <property type="match status" value="1"/>
</dbReference>
<dbReference type="InterPro" id="IPR041698">
    <property type="entry name" value="Methyltransf_25"/>
</dbReference>
<keyword evidence="5" id="KW-1185">Reference proteome</keyword>
<dbReference type="EMBL" id="MKIQ01000028">
    <property type="protein sequence ID" value="OFI46361.1"/>
    <property type="molecule type" value="Genomic_DNA"/>
</dbReference>
<keyword evidence="2" id="KW-0808">Transferase</keyword>
<keyword evidence="1" id="KW-0489">Methyltransferase</keyword>
<comment type="caution">
    <text evidence="4">The sequence shown here is derived from an EMBL/GenBank/DDBJ whole genome shotgun (WGS) entry which is preliminary data.</text>
</comment>
<sequence>MQDKKADFSHVSELYKTARPTYSEKYLDSIPKGLKIAEFGAGTGKLTSQILEESEPQLLIAIEPNIDMSKNLHDLARTFQSLEVINDSAENAKLEEESVNRIIVAQAFHWFDWQKFLDKTRYILKDDGKVNLVWNRRGDSIVNNECRLLFEKYCPNFKGFGGGIWNNLQPLENFFQETGYKMTEYENPLIYRKNDFINRNLTGSYIPFKDKEEYLLIREGLEEIFNEYSDEDGQIIMDNTTVVYENIKNFKEVK</sequence>
<dbReference type="InterPro" id="IPR029063">
    <property type="entry name" value="SAM-dependent_MTases_sf"/>
</dbReference>
<dbReference type="Pfam" id="PF13649">
    <property type="entry name" value="Methyltransf_25"/>
    <property type="match status" value="1"/>
</dbReference>
<gene>
    <name evidence="4" type="ORF">BG262_04925</name>
</gene>
<dbReference type="CDD" id="cd02440">
    <property type="entry name" value="AdoMet_MTases"/>
    <property type="match status" value="1"/>
</dbReference>
<evidence type="ECO:0000256" key="1">
    <source>
        <dbReference type="ARBA" id="ARBA00022603"/>
    </source>
</evidence>
<dbReference type="RefSeq" id="WP_070788298.1">
    <property type="nucleotide sequence ID" value="NZ_MKIQ01000028.1"/>
</dbReference>
<reference evidence="5" key="1">
    <citation type="submission" date="2016-09" db="EMBL/GenBank/DDBJ databases">
        <title>Draft genome sequence of a novel species of the family Streptococcaceae isolated from flowers.</title>
        <authorList>
            <person name="Chuah L.-O."/>
            <person name="Yap K.-P."/>
            <person name="Thong K.L."/>
            <person name="Liong M.T."/>
            <person name="Ahmad R."/>
            <person name="Rusul G."/>
        </authorList>
    </citation>
    <scope>NUCLEOTIDE SEQUENCE [LARGE SCALE GENOMIC DNA]</scope>
    <source>
        <strain evidence="5">HibF3</strain>
    </source>
</reference>
<organism evidence="4 5">
    <name type="scientific">Floricoccus penangensis</name>
    <dbReference type="NCBI Taxonomy" id="1859475"/>
    <lineage>
        <taxon>Bacteria</taxon>
        <taxon>Bacillati</taxon>
        <taxon>Bacillota</taxon>
        <taxon>Bacilli</taxon>
        <taxon>Lactobacillales</taxon>
        <taxon>Streptococcaceae</taxon>
        <taxon>Floricoccus</taxon>
    </lineage>
</organism>
<dbReference type="AlphaFoldDB" id="A0A9Q5JFN4"/>
<dbReference type="GO" id="GO:0032259">
    <property type="term" value="P:methylation"/>
    <property type="evidence" value="ECO:0007669"/>
    <property type="project" value="UniProtKB-KW"/>
</dbReference>
<dbReference type="OrthoDB" id="9805171at2"/>
<evidence type="ECO:0000259" key="3">
    <source>
        <dbReference type="Pfam" id="PF13649"/>
    </source>
</evidence>
<feature type="domain" description="Methyltransferase" evidence="3">
    <location>
        <begin position="36"/>
        <end position="128"/>
    </location>
</feature>
<dbReference type="SUPFAM" id="SSF53335">
    <property type="entry name" value="S-adenosyl-L-methionine-dependent methyltransferases"/>
    <property type="match status" value="1"/>
</dbReference>
<dbReference type="Proteomes" id="UP000177273">
    <property type="component" value="Unassembled WGS sequence"/>
</dbReference>
<dbReference type="InterPro" id="IPR051052">
    <property type="entry name" value="Diverse_substrate_MTase"/>
</dbReference>
<evidence type="ECO:0000313" key="4">
    <source>
        <dbReference type="EMBL" id="OFI46361.1"/>
    </source>
</evidence>
<dbReference type="GO" id="GO:0008168">
    <property type="term" value="F:methyltransferase activity"/>
    <property type="evidence" value="ECO:0007669"/>
    <property type="project" value="UniProtKB-KW"/>
</dbReference>
<dbReference type="Gene3D" id="3.40.50.150">
    <property type="entry name" value="Vaccinia Virus protein VP39"/>
    <property type="match status" value="1"/>
</dbReference>
<proteinExistence type="predicted"/>
<name>A0A9Q5JFN4_9LACT</name>
<evidence type="ECO:0000313" key="5">
    <source>
        <dbReference type="Proteomes" id="UP000177273"/>
    </source>
</evidence>
<evidence type="ECO:0000256" key="2">
    <source>
        <dbReference type="ARBA" id="ARBA00022679"/>
    </source>
</evidence>
<dbReference type="PANTHER" id="PTHR44942:SF4">
    <property type="entry name" value="METHYLTRANSFERASE TYPE 11 DOMAIN-CONTAINING PROTEIN"/>
    <property type="match status" value="1"/>
</dbReference>